<sequence length="404" mass="44931">MAVNPRYQGVHQIDWFNTNGTASIFHSRKHCLDTDFDFGTGNVWNVPVWDYYCTAISYPVEYCLAQTFEPECGVDIDTRVLIGIILCLFVELGCLAGLASSRFRPFATVGDAVASFLIHPDPLTLRNAVLAIPAVHSPKSRFDKFGFRRSEKDITIWKRKWPVWRAAVDTETCALSLNCLFLAFFAIATAVLIVYNSDELSNYQPLDLRTPTSTRGLLANLTGFGSIHLVISVTYLFYNHIWSRMFVAAELNAFVKTRTPLRVTLPTQGAQSTYYLSIKPHFSALLIISLILIHFFATRALNVVAIQTYDIMGQYSHQRITYGTSTSSAIIALVLGFVMLCVLVFGMERKLHAGMPVLGTCSMAISAACHADDDSVVTLTRVSYEKNTRTGRMGFCSCSRSDGS</sequence>
<protein>
    <submittedName>
        <fullName evidence="2">Uncharacterized protein</fullName>
    </submittedName>
</protein>
<feature type="transmembrane region" description="Helical" evidence="1">
    <location>
        <begin position="175"/>
        <end position="197"/>
    </location>
</feature>
<dbReference type="EMBL" id="JAHFYH010000056">
    <property type="protein sequence ID" value="KAH0217469.1"/>
    <property type="molecule type" value="Genomic_DNA"/>
</dbReference>
<feature type="transmembrane region" description="Helical" evidence="1">
    <location>
        <begin position="80"/>
        <end position="99"/>
    </location>
</feature>
<gene>
    <name evidence="2" type="ORF">KCV03_g7052</name>
</gene>
<keyword evidence="1" id="KW-0472">Membrane</keyword>
<keyword evidence="1" id="KW-0812">Transmembrane</keyword>
<dbReference type="Proteomes" id="UP000767238">
    <property type="component" value="Unassembled WGS sequence"/>
</dbReference>
<organism evidence="2 3">
    <name type="scientific">Aureobasidium melanogenum</name>
    <name type="common">Aureobasidium pullulans var. melanogenum</name>
    <dbReference type="NCBI Taxonomy" id="46634"/>
    <lineage>
        <taxon>Eukaryota</taxon>
        <taxon>Fungi</taxon>
        <taxon>Dikarya</taxon>
        <taxon>Ascomycota</taxon>
        <taxon>Pezizomycotina</taxon>
        <taxon>Dothideomycetes</taxon>
        <taxon>Dothideomycetidae</taxon>
        <taxon>Dothideales</taxon>
        <taxon>Saccotheciaceae</taxon>
        <taxon>Aureobasidium</taxon>
    </lineage>
</organism>
<proteinExistence type="predicted"/>
<evidence type="ECO:0000313" key="3">
    <source>
        <dbReference type="Proteomes" id="UP000767238"/>
    </source>
</evidence>
<dbReference type="PANTHER" id="PTHR35395:SF1">
    <property type="entry name" value="DUF6536 DOMAIN-CONTAINING PROTEIN"/>
    <property type="match status" value="1"/>
</dbReference>
<dbReference type="OrthoDB" id="5429634at2759"/>
<feature type="non-terminal residue" evidence="2">
    <location>
        <position position="404"/>
    </location>
</feature>
<dbReference type="AlphaFoldDB" id="A0A9P8GC94"/>
<feature type="transmembrane region" description="Helical" evidence="1">
    <location>
        <begin position="284"/>
        <end position="306"/>
    </location>
</feature>
<dbReference type="PANTHER" id="PTHR35395">
    <property type="entry name" value="DUF6536 DOMAIN-CONTAINING PROTEIN"/>
    <property type="match status" value="1"/>
</dbReference>
<keyword evidence="1" id="KW-1133">Transmembrane helix</keyword>
<accession>A0A9P8GC94</accession>
<reference evidence="2" key="1">
    <citation type="journal article" date="2021" name="J Fungi (Basel)">
        <title>Virulence traits and population genomics of the black yeast Aureobasidium melanogenum.</title>
        <authorList>
            <person name="Cernosa A."/>
            <person name="Sun X."/>
            <person name="Gostincar C."/>
            <person name="Fang C."/>
            <person name="Gunde-Cimerman N."/>
            <person name="Song Z."/>
        </authorList>
    </citation>
    <scope>NUCLEOTIDE SEQUENCE</scope>
    <source>
        <strain evidence="2">EXF-8016</strain>
    </source>
</reference>
<evidence type="ECO:0000313" key="2">
    <source>
        <dbReference type="EMBL" id="KAH0217469.1"/>
    </source>
</evidence>
<feature type="transmembrane region" description="Helical" evidence="1">
    <location>
        <begin position="217"/>
        <end position="238"/>
    </location>
</feature>
<feature type="transmembrane region" description="Helical" evidence="1">
    <location>
        <begin position="326"/>
        <end position="345"/>
    </location>
</feature>
<comment type="caution">
    <text evidence="2">The sequence shown here is derived from an EMBL/GenBank/DDBJ whole genome shotgun (WGS) entry which is preliminary data.</text>
</comment>
<evidence type="ECO:0000256" key="1">
    <source>
        <dbReference type="SAM" id="Phobius"/>
    </source>
</evidence>
<name>A0A9P8GC94_AURME</name>
<reference evidence="2" key="2">
    <citation type="submission" date="2021-08" db="EMBL/GenBank/DDBJ databases">
        <authorList>
            <person name="Gostincar C."/>
            <person name="Sun X."/>
            <person name="Song Z."/>
            <person name="Gunde-Cimerman N."/>
        </authorList>
    </citation>
    <scope>NUCLEOTIDE SEQUENCE</scope>
    <source>
        <strain evidence="2">EXF-8016</strain>
    </source>
</reference>